<organism evidence="1 2">
    <name type="scientific">Panagrolaimus sp. ES5</name>
    <dbReference type="NCBI Taxonomy" id="591445"/>
    <lineage>
        <taxon>Eukaryota</taxon>
        <taxon>Metazoa</taxon>
        <taxon>Ecdysozoa</taxon>
        <taxon>Nematoda</taxon>
        <taxon>Chromadorea</taxon>
        <taxon>Rhabditida</taxon>
        <taxon>Tylenchina</taxon>
        <taxon>Panagrolaimomorpha</taxon>
        <taxon>Panagrolaimoidea</taxon>
        <taxon>Panagrolaimidae</taxon>
        <taxon>Panagrolaimus</taxon>
    </lineage>
</organism>
<protein>
    <submittedName>
        <fullName evidence="2">Uncharacterized protein</fullName>
    </submittedName>
</protein>
<dbReference type="WBParaSite" id="ES5_v2.g8054.t1">
    <property type="protein sequence ID" value="ES5_v2.g8054.t1"/>
    <property type="gene ID" value="ES5_v2.g8054"/>
</dbReference>
<reference evidence="2" key="1">
    <citation type="submission" date="2022-11" db="UniProtKB">
        <authorList>
            <consortium name="WormBaseParasite"/>
        </authorList>
    </citation>
    <scope>IDENTIFICATION</scope>
</reference>
<name>A0AC34GTI5_9BILA</name>
<sequence>MSFIKTSGHELHQQTKEIKSQLTEQIKCLEQRTDTQVSILNEINDFVKKRAEIELEYSKQLEKLTKSFMVKHKNEKPRRANWSQFSTCTILQQMVDDTKLEAYQRGICAQIYGNNVTQSINSRTTLLQKISKKCREIGVQAQGELIRVLNELQVSMKAYQMCYVDFISVKDKLHHAELSKQKSVDTNSLRKQKSLQKAFDKRLTKFEASQVKCNRARNEYLLCIEAANSAMHKFFAQDLSDLIDCADISLDSWVNAILTNIIAARKAVCQQEMTALASLSTIRESFQLAVDRHKFFESNSSAFMLPKAFEFRHDPTENINHIIVNGCLADDLRIRQRQINKRLDTLKKESDELAVELDQQELHICNLLSAATIVEITKDGILDGRPPREITDESIEDATIVYTDRFRHHMLNGNLIIRLEARAFTIGNALKTNPLEVVAESHHTVLSASALQSPQSNDIDWFQRQRRKKRVGSGADPVTHNIFGPKRPRLFGGSLVDYVEATGEQIPIVVTSCIRVLSQFALHHQGVFRISGSQVEINNMKEAFEIGDDPLANSEDASDVNSIAGVLKLYLRELREPLFPVYLFEQLTECAKCSSTQDFISQITPLLNKLPRSTYLLLRYLFAFLNHLSQFSDENMMDPFNLAICFGPTLLPIPEDKDQVYYQASVNDVVKNLIEYHDSIFNPNISGPIYRIYEDGLAYADDDGECFTPGIPGSETGTVRNVEEARNMTISLHSSIHPQNNGIPGMDRRLANAAAAVAQNRRSFYDVTASSSSNGILSPSMNVTSYEEGDERMMLPMRTMITPPSQSGFNSLITPLSTNSSTGRTSLSGDSTVSSLTTATTQKEEIIEETQKNQSPQKINPSKSGNVLQERSSIDSGIGAKDLQQKSPASSNSSEQSKSFGNIKTEKIRVAIAPKVRPMQTIPLSAQISFQETERSSGGGARSISSGKTTPSSNASSPRVISSGYSNSIIEEESTNNICYREKSSSSVPQGQHV</sequence>
<evidence type="ECO:0000313" key="2">
    <source>
        <dbReference type="WBParaSite" id="ES5_v2.g8054.t1"/>
    </source>
</evidence>
<proteinExistence type="predicted"/>
<accession>A0AC34GTI5</accession>
<dbReference type="Proteomes" id="UP000887579">
    <property type="component" value="Unplaced"/>
</dbReference>
<evidence type="ECO:0000313" key="1">
    <source>
        <dbReference type="Proteomes" id="UP000887579"/>
    </source>
</evidence>